<dbReference type="SMART" id="SM00257">
    <property type="entry name" value="LysM"/>
    <property type="match status" value="1"/>
</dbReference>
<dbReference type="GO" id="GO:0004222">
    <property type="term" value="F:metalloendopeptidase activity"/>
    <property type="evidence" value="ECO:0007669"/>
    <property type="project" value="TreeGrafter"/>
</dbReference>
<organism evidence="2 3">
    <name type="scientific">Persicobacter diffluens</name>
    <dbReference type="NCBI Taxonomy" id="981"/>
    <lineage>
        <taxon>Bacteria</taxon>
        <taxon>Pseudomonadati</taxon>
        <taxon>Bacteroidota</taxon>
        <taxon>Cytophagia</taxon>
        <taxon>Cytophagales</taxon>
        <taxon>Persicobacteraceae</taxon>
        <taxon>Persicobacter</taxon>
    </lineage>
</organism>
<evidence type="ECO:0000259" key="1">
    <source>
        <dbReference type="PROSITE" id="PS51782"/>
    </source>
</evidence>
<dbReference type="Pfam" id="PF01476">
    <property type="entry name" value="LysM"/>
    <property type="match status" value="1"/>
</dbReference>
<dbReference type="SUPFAM" id="SSF54106">
    <property type="entry name" value="LysM domain"/>
    <property type="match status" value="1"/>
</dbReference>
<accession>A0AAN5AIH2</accession>
<name>A0AAN5AIH2_9BACT</name>
<dbReference type="InterPro" id="IPR036779">
    <property type="entry name" value="LysM_dom_sf"/>
</dbReference>
<dbReference type="InterPro" id="IPR050570">
    <property type="entry name" value="Cell_wall_metabolism_enzyme"/>
</dbReference>
<gene>
    <name evidence="2" type="ORF">PEDI_09670</name>
</gene>
<dbReference type="Gene3D" id="3.10.350.10">
    <property type="entry name" value="LysM domain"/>
    <property type="match status" value="1"/>
</dbReference>
<proteinExistence type="predicted"/>
<dbReference type="InterPro" id="IPR018392">
    <property type="entry name" value="LysM"/>
</dbReference>
<evidence type="ECO:0000313" key="3">
    <source>
        <dbReference type="Proteomes" id="UP001310022"/>
    </source>
</evidence>
<dbReference type="PROSITE" id="PS51782">
    <property type="entry name" value="LYSM"/>
    <property type="match status" value="1"/>
</dbReference>
<dbReference type="Gene3D" id="2.70.70.10">
    <property type="entry name" value="Glucose Permease (Domain IIA)"/>
    <property type="match status" value="1"/>
</dbReference>
<dbReference type="CDD" id="cd12797">
    <property type="entry name" value="M23_peptidase"/>
    <property type="match status" value="1"/>
</dbReference>
<protein>
    <recommendedName>
        <fullName evidence="1">LysM domain-containing protein</fullName>
    </recommendedName>
</protein>
<dbReference type="RefSeq" id="WP_053404324.1">
    <property type="nucleotide sequence ID" value="NZ_BQKE01000001.1"/>
</dbReference>
<feature type="domain" description="LysM" evidence="1">
    <location>
        <begin position="292"/>
        <end position="336"/>
    </location>
</feature>
<dbReference type="Pfam" id="PF01551">
    <property type="entry name" value="Peptidase_M23"/>
    <property type="match status" value="1"/>
</dbReference>
<dbReference type="Proteomes" id="UP001310022">
    <property type="component" value="Unassembled WGS sequence"/>
</dbReference>
<dbReference type="PANTHER" id="PTHR21666:SF270">
    <property type="entry name" value="MUREIN HYDROLASE ACTIVATOR ENVC"/>
    <property type="match status" value="1"/>
</dbReference>
<dbReference type="InterPro" id="IPR011055">
    <property type="entry name" value="Dup_hybrid_motif"/>
</dbReference>
<dbReference type="SUPFAM" id="SSF51261">
    <property type="entry name" value="Duplicated hybrid motif"/>
    <property type="match status" value="1"/>
</dbReference>
<dbReference type="InterPro" id="IPR016047">
    <property type="entry name" value="M23ase_b-sheet_dom"/>
</dbReference>
<evidence type="ECO:0000313" key="2">
    <source>
        <dbReference type="EMBL" id="GJM60415.1"/>
    </source>
</evidence>
<comment type="caution">
    <text evidence="2">The sequence shown here is derived from an EMBL/GenBank/DDBJ whole genome shotgun (WGS) entry which is preliminary data.</text>
</comment>
<sequence length="337" mass="38885">MILAIVVSIPAMAQKSQKKSFWDFFRLKKQKTPSEVYFVPDSLLEYSMEEAYLKESEAIDDFNFVFDSLEIAEMVRPPRSVFDYDDSCRTNIGTLDIPCFFLESQDYYSEWSTVNLNPYQVDGTKFKDTLDLPLFDDKHAYVSPLAKDTYITSGFGMRRYRWHYGTDLKLQTGDSVLTVFDGVVRMARYDRRGYGYYVVVRHSNGLETLYGHLSKILVKVGQEVKAGELIGKGGNTGRSTGSHLHIEVRYKGMAINPEEFFDFEDKSIPLKEEVLSLNPETFAYLKEVRKVVHHRIRSGDTLSHIARRYHTSINKICRLNGMSRNTVLRVGKVIRVR</sequence>
<dbReference type="EMBL" id="BQKE01000001">
    <property type="protein sequence ID" value="GJM60415.1"/>
    <property type="molecule type" value="Genomic_DNA"/>
</dbReference>
<reference evidence="2 3" key="1">
    <citation type="submission" date="2021-12" db="EMBL/GenBank/DDBJ databases">
        <title>Genome sequencing of bacteria with rrn-lacking chromosome and rrn-plasmid.</title>
        <authorList>
            <person name="Anda M."/>
            <person name="Iwasaki W."/>
        </authorList>
    </citation>
    <scope>NUCLEOTIDE SEQUENCE [LARGE SCALE GENOMIC DNA]</scope>
    <source>
        <strain evidence="2 3">NBRC 15940</strain>
    </source>
</reference>
<dbReference type="AlphaFoldDB" id="A0AAN5AIH2"/>
<keyword evidence="3" id="KW-1185">Reference proteome</keyword>
<dbReference type="PANTHER" id="PTHR21666">
    <property type="entry name" value="PEPTIDASE-RELATED"/>
    <property type="match status" value="1"/>
</dbReference>
<dbReference type="CDD" id="cd00118">
    <property type="entry name" value="LysM"/>
    <property type="match status" value="1"/>
</dbReference>